<evidence type="ECO:0000256" key="4">
    <source>
        <dbReference type="ARBA" id="ARBA00022833"/>
    </source>
</evidence>
<organism evidence="6 7">
    <name type="scientific">Actinomadura viridis</name>
    <dbReference type="NCBI Taxonomy" id="58110"/>
    <lineage>
        <taxon>Bacteria</taxon>
        <taxon>Bacillati</taxon>
        <taxon>Actinomycetota</taxon>
        <taxon>Actinomycetes</taxon>
        <taxon>Streptosporangiales</taxon>
        <taxon>Thermomonosporaceae</taxon>
        <taxon>Actinomadura</taxon>
    </lineage>
</organism>
<dbReference type="Proteomes" id="UP000614047">
    <property type="component" value="Unassembled WGS sequence"/>
</dbReference>
<reference evidence="6" key="1">
    <citation type="submission" date="2020-11" db="EMBL/GenBank/DDBJ databases">
        <title>Sequencing the genomes of 1000 actinobacteria strains.</title>
        <authorList>
            <person name="Klenk H.-P."/>
        </authorList>
    </citation>
    <scope>NUCLEOTIDE SEQUENCE</scope>
    <source>
        <strain evidence="6">DSM 43175</strain>
    </source>
</reference>
<dbReference type="AlphaFoldDB" id="A0A931DND3"/>
<gene>
    <name evidence="6" type="ORF">IW256_004413</name>
</gene>
<dbReference type="PANTHER" id="PTHR42978">
    <property type="entry name" value="QUORUM-QUENCHING LACTONASE YTNP-RELATED-RELATED"/>
    <property type="match status" value="1"/>
</dbReference>
<comment type="similarity">
    <text evidence="1">Belongs to the metallo-beta-lactamase superfamily.</text>
</comment>
<feature type="domain" description="Metallo-beta-lactamase" evidence="5">
    <location>
        <begin position="58"/>
        <end position="269"/>
    </location>
</feature>
<evidence type="ECO:0000256" key="2">
    <source>
        <dbReference type="ARBA" id="ARBA00022723"/>
    </source>
</evidence>
<dbReference type="GO" id="GO:0016787">
    <property type="term" value="F:hydrolase activity"/>
    <property type="evidence" value="ECO:0007669"/>
    <property type="project" value="UniProtKB-KW"/>
</dbReference>
<comment type="caution">
    <text evidence="6">The sequence shown here is derived from an EMBL/GenBank/DDBJ whole genome shotgun (WGS) entry which is preliminary data.</text>
</comment>
<dbReference type="EMBL" id="JADOUA010000001">
    <property type="protein sequence ID" value="MBG6090300.1"/>
    <property type="molecule type" value="Genomic_DNA"/>
</dbReference>
<keyword evidence="7" id="KW-1185">Reference proteome</keyword>
<name>A0A931DND3_9ACTN</name>
<dbReference type="SUPFAM" id="SSF56281">
    <property type="entry name" value="Metallo-hydrolase/oxidoreductase"/>
    <property type="match status" value="1"/>
</dbReference>
<evidence type="ECO:0000256" key="1">
    <source>
        <dbReference type="ARBA" id="ARBA00007749"/>
    </source>
</evidence>
<evidence type="ECO:0000313" key="7">
    <source>
        <dbReference type="Proteomes" id="UP000614047"/>
    </source>
</evidence>
<evidence type="ECO:0000259" key="5">
    <source>
        <dbReference type="SMART" id="SM00849"/>
    </source>
</evidence>
<accession>A0A931DND3</accession>
<dbReference type="Pfam" id="PF00753">
    <property type="entry name" value="Lactamase_B"/>
    <property type="match status" value="1"/>
</dbReference>
<keyword evidence="2" id="KW-0479">Metal-binding</keyword>
<dbReference type="RefSeq" id="WP_197012776.1">
    <property type="nucleotide sequence ID" value="NZ_BAABES010000028.1"/>
</dbReference>
<evidence type="ECO:0000256" key="3">
    <source>
        <dbReference type="ARBA" id="ARBA00022801"/>
    </source>
</evidence>
<evidence type="ECO:0000313" key="6">
    <source>
        <dbReference type="EMBL" id="MBG6090300.1"/>
    </source>
</evidence>
<dbReference type="PANTHER" id="PTHR42978:SF6">
    <property type="entry name" value="QUORUM-QUENCHING LACTONASE YTNP-RELATED"/>
    <property type="match status" value="1"/>
</dbReference>
<dbReference type="GO" id="GO:0046872">
    <property type="term" value="F:metal ion binding"/>
    <property type="evidence" value="ECO:0007669"/>
    <property type="project" value="UniProtKB-KW"/>
</dbReference>
<dbReference type="Gene3D" id="3.60.15.10">
    <property type="entry name" value="Ribonuclease Z/Hydroxyacylglutathione hydrolase-like"/>
    <property type="match status" value="1"/>
</dbReference>
<sequence>MSAGTPDAAPPAPPALDLGGITVTWLADIPSMSFEAGDLLARDGGTATPPEDALLDLTFGGYLVTTDTETVLVDTGVGDGKSRSRPGWDRRSARALPEALRRTGRAPGDVGVVHLTHLHADHVGGNTVRDGTEWAPAFPRARYQVLAEELRWAEEGARRDPGFLYGSYEDSVRPLAARGRLDAIGDGHLITGGVEVRAVPGHTPGSSVVVVRGSERTAVLSGDLIHHPSQFTDPRTCSRFCVDRAASARSRREVLRRVAGGGAVLMPAHFGWGTVTAEGDRFRFHPIPR</sequence>
<dbReference type="SMART" id="SM00849">
    <property type="entry name" value="Lactamase_B"/>
    <property type="match status" value="1"/>
</dbReference>
<dbReference type="CDD" id="cd16277">
    <property type="entry name" value="metallo-hydrolase-like_MBL-fold"/>
    <property type="match status" value="1"/>
</dbReference>
<proteinExistence type="inferred from homology"/>
<keyword evidence="4" id="KW-0862">Zinc</keyword>
<dbReference type="InterPro" id="IPR036866">
    <property type="entry name" value="RibonucZ/Hydroxyglut_hydro"/>
</dbReference>
<dbReference type="InterPro" id="IPR001279">
    <property type="entry name" value="Metallo-B-lactamas"/>
</dbReference>
<dbReference type="InterPro" id="IPR051013">
    <property type="entry name" value="MBL_superfamily_lactonases"/>
</dbReference>
<protein>
    <submittedName>
        <fullName evidence="6">Glyoxylase-like metal-dependent hydrolase (Beta-lactamase superfamily II)</fullName>
    </submittedName>
</protein>
<keyword evidence="3 6" id="KW-0378">Hydrolase</keyword>